<gene>
    <name evidence="1" type="primary">Hypp4094</name>
    <name evidence="1" type="ORF">BLAG_LOCUS21831</name>
</gene>
<keyword evidence="2" id="KW-1185">Reference proteome</keyword>
<protein>
    <submittedName>
        <fullName evidence="1">Hypp4094 protein</fullName>
    </submittedName>
</protein>
<dbReference type="PANTHER" id="PTHR31723:SF10">
    <property type="entry name" value="PATHOGEN-RELATED PROTEIN"/>
    <property type="match status" value="1"/>
</dbReference>
<evidence type="ECO:0000313" key="1">
    <source>
        <dbReference type="EMBL" id="CAH1269080.1"/>
    </source>
</evidence>
<dbReference type="OrthoDB" id="65445at2759"/>
<dbReference type="AlphaFoldDB" id="A0A8K0A4F6"/>
<dbReference type="InterPro" id="IPR053218">
    <property type="entry name" value="Pathogen-related_defense"/>
</dbReference>
<dbReference type="SUPFAM" id="SSF54427">
    <property type="entry name" value="NTF2-like"/>
    <property type="match status" value="1"/>
</dbReference>
<dbReference type="PANTHER" id="PTHR31723">
    <property type="entry name" value="PATHOGENESIS-RELATED FAMILY PROTEIN"/>
    <property type="match status" value="1"/>
</dbReference>
<dbReference type="Proteomes" id="UP000838412">
    <property type="component" value="Chromosome 7"/>
</dbReference>
<dbReference type="Gene3D" id="3.10.450.50">
    <property type="match status" value="1"/>
</dbReference>
<dbReference type="InterPro" id="IPR032710">
    <property type="entry name" value="NTF2-like_dom_sf"/>
</dbReference>
<accession>A0A8K0A4F6</accession>
<proteinExistence type="predicted"/>
<evidence type="ECO:0000313" key="2">
    <source>
        <dbReference type="Proteomes" id="UP000838412"/>
    </source>
</evidence>
<organism evidence="1 2">
    <name type="scientific">Branchiostoma lanceolatum</name>
    <name type="common">Common lancelet</name>
    <name type="synonym">Amphioxus lanceolatum</name>
    <dbReference type="NCBI Taxonomy" id="7740"/>
    <lineage>
        <taxon>Eukaryota</taxon>
        <taxon>Metazoa</taxon>
        <taxon>Chordata</taxon>
        <taxon>Cephalochordata</taxon>
        <taxon>Leptocardii</taxon>
        <taxon>Amphioxiformes</taxon>
        <taxon>Branchiostomatidae</taxon>
        <taxon>Branchiostoma</taxon>
    </lineage>
</organism>
<reference evidence="1" key="1">
    <citation type="submission" date="2022-01" db="EMBL/GenBank/DDBJ databases">
        <authorList>
            <person name="Braso-Vives M."/>
        </authorList>
    </citation>
    <scope>NUCLEOTIDE SEQUENCE</scope>
</reference>
<name>A0A8K0A4F6_BRALA</name>
<dbReference type="EMBL" id="OV696692">
    <property type="protein sequence ID" value="CAH1269080.1"/>
    <property type="molecule type" value="Genomic_DNA"/>
</dbReference>
<sequence length="260" mass="29715">MSGSWGIGCLASDVTKARQELEKLKKDTGYLEPERGNLDDTNIGWKYGKPDYTMVNLEYMKGKTKNHLTGSLELMVENFVKRWETESAHFKELDQWTTINKEKYHVQANGGKVFNAEESDGVGSYNWLMWDCKKELYDAEKQDFESSLRQFRGAFPKGFPWEVLEVSSGPPTIAFTWRHWAQFTGQYMGRQGNGQLIEMCGSAVVELDKNNKIVSIQIDYKPEEFLKALLGETSNYPRESEPSTEMESVCPMCPNVKSVV</sequence>